<dbReference type="InterPro" id="IPR041854">
    <property type="entry name" value="BFD-like_2Fe2S-bd_dom_sf"/>
</dbReference>
<dbReference type="PATRIC" id="fig|861299.3.peg.4934"/>
<evidence type="ECO:0000259" key="2">
    <source>
        <dbReference type="Pfam" id="PF07992"/>
    </source>
</evidence>
<dbReference type="PRINTS" id="PR00411">
    <property type="entry name" value="PNDRDTASEI"/>
</dbReference>
<dbReference type="Pfam" id="PF07992">
    <property type="entry name" value="Pyr_redox_2"/>
    <property type="match status" value="1"/>
</dbReference>
<dbReference type="InterPro" id="IPR017224">
    <property type="entry name" value="Opine_Oxase_asu/HCN_bsu"/>
</dbReference>
<dbReference type="Gene3D" id="1.10.10.1100">
    <property type="entry name" value="BFD-like [2Fe-2S]-binding domain"/>
    <property type="match status" value="1"/>
</dbReference>
<evidence type="ECO:0000313" key="3">
    <source>
        <dbReference type="EMBL" id="AHG92415.1"/>
    </source>
</evidence>
<name>W0RPZ9_9BACT</name>
<proteinExistence type="predicted"/>
<dbReference type="SUPFAM" id="SSF51905">
    <property type="entry name" value="FAD/NAD(P)-binding domain"/>
    <property type="match status" value="1"/>
</dbReference>
<dbReference type="AlphaFoldDB" id="W0RPZ9"/>
<dbReference type="InterPro" id="IPR051691">
    <property type="entry name" value="Metab_Enz_Cyan_OpOx_G3PDH"/>
</dbReference>
<feature type="domain" description="FAD/NAD(P)-binding" evidence="2">
    <location>
        <begin position="8"/>
        <end position="303"/>
    </location>
</feature>
<accession>W0RPZ9</accession>
<evidence type="ECO:0000313" key="4">
    <source>
        <dbReference type="Proteomes" id="UP000019151"/>
    </source>
</evidence>
<dbReference type="EMBL" id="CP007129">
    <property type="protein sequence ID" value="AHG92415.1"/>
    <property type="molecule type" value="Genomic_DNA"/>
</dbReference>
<keyword evidence="3" id="KW-0614">Plasmid</keyword>
<gene>
    <name evidence="3" type="ORF">J421_4880</name>
</gene>
<dbReference type="PIRSF" id="PIRSF037495">
    <property type="entry name" value="Opine_OX_OoxA/HcnB"/>
    <property type="match status" value="1"/>
</dbReference>
<organism evidence="3 4">
    <name type="scientific">Gemmatirosa kalamazoonensis</name>
    <dbReference type="NCBI Taxonomy" id="861299"/>
    <lineage>
        <taxon>Bacteria</taxon>
        <taxon>Pseudomonadati</taxon>
        <taxon>Gemmatimonadota</taxon>
        <taxon>Gemmatimonadia</taxon>
        <taxon>Gemmatimonadales</taxon>
        <taxon>Gemmatimonadaceae</taxon>
        <taxon>Gemmatirosa</taxon>
    </lineage>
</organism>
<reference evidence="3 4" key="1">
    <citation type="journal article" date="2014" name="Genome Announc.">
        <title>Genome Sequence and Methylome of Soil Bacterium Gemmatirosa kalamazoonensis KBS708T, a Member of the Rarely Cultivated Gemmatimonadetes Phylum.</title>
        <authorList>
            <person name="Debruyn J.M."/>
            <person name="Radosevich M."/>
            <person name="Wommack K.E."/>
            <person name="Polson S.W."/>
            <person name="Hauser L.J."/>
            <person name="Fawaz M.N."/>
            <person name="Korlach J."/>
            <person name="Tsai Y.C."/>
        </authorList>
    </citation>
    <scope>NUCLEOTIDE SEQUENCE [LARGE SCALE GENOMIC DNA]</scope>
    <source>
        <strain evidence="3 4">KBS708</strain>
        <plasmid evidence="4">Plasmid 1</plasmid>
    </source>
</reference>
<geneLocation type="plasmid" evidence="3 4">
    <name>1</name>
</geneLocation>
<dbReference type="InterPro" id="IPR036188">
    <property type="entry name" value="FAD/NAD-bd_sf"/>
</dbReference>
<dbReference type="Gene3D" id="3.50.50.60">
    <property type="entry name" value="FAD/NAD(P)-binding domain"/>
    <property type="match status" value="3"/>
</dbReference>
<dbReference type="Proteomes" id="UP000019151">
    <property type="component" value="Plasmid 1"/>
</dbReference>
<dbReference type="KEGG" id="gba:J421_4880"/>
<dbReference type="RefSeq" id="WP_025413757.1">
    <property type="nucleotide sequence ID" value="NZ_CP007129.1"/>
</dbReference>
<dbReference type="GO" id="GO:0016491">
    <property type="term" value="F:oxidoreductase activity"/>
    <property type="evidence" value="ECO:0007669"/>
    <property type="project" value="UniProtKB-KW"/>
</dbReference>
<dbReference type="InParanoid" id="W0RPZ9"/>
<sequence length="435" mass="44303">MHGLGARDVVVVGGGPAGIAAATRAAESGARVVLVDESPLPGGQIWRHRTDAPAAARPWLERLRRSGATLMASSAVIDAWAEPSDDGELLALAVERIAAGDGASAGAPSVVRTHAVVLATGARERFLPFPGWTLPGVVGVGGAQALLKGGTSFAGRRVVIAGSGPLLLPVAAALSGAGARVALVAEQAPLGRVAAFAAGLWRRPRALVEAARYRAGFRRTPYRVGEWVAAAHAGANGALAAVEVTDGTRVRTLDCDLLCAGYGLVPNTELARLLGCRTQAGAVVVDARQATTRAGVFCAGEPTGIGGVDLALVEGEIAGLCAAGRDDGAAALHGRREGLRALAAAMDRAFAPRAELLALARPDTIVCRCEDVPLGAIEPGWSARQAKLQTRAGMGPCQGRVCGAALELLRGWPADADSVRPPIAPASLGTLRRVQ</sequence>
<dbReference type="PRINTS" id="PR00368">
    <property type="entry name" value="FADPNR"/>
</dbReference>
<evidence type="ECO:0000256" key="1">
    <source>
        <dbReference type="ARBA" id="ARBA00023002"/>
    </source>
</evidence>
<keyword evidence="4" id="KW-1185">Reference proteome</keyword>
<protein>
    <submittedName>
        <fullName evidence="3">Pyridine nucleotide-disulfide oxidoreductase, FAD/NAD(P)-binding domain protein</fullName>
    </submittedName>
</protein>
<dbReference type="InterPro" id="IPR023753">
    <property type="entry name" value="FAD/NAD-binding_dom"/>
</dbReference>
<dbReference type="PANTHER" id="PTHR42949:SF3">
    <property type="entry name" value="ANAEROBIC GLYCEROL-3-PHOSPHATE DEHYDROGENASE SUBUNIT B"/>
    <property type="match status" value="1"/>
</dbReference>
<dbReference type="HOGENOM" id="CLU_030705_1_2_0"/>
<dbReference type="PANTHER" id="PTHR42949">
    <property type="entry name" value="ANAEROBIC GLYCEROL-3-PHOSPHATE DEHYDROGENASE SUBUNIT B"/>
    <property type="match status" value="1"/>
</dbReference>
<keyword evidence="1" id="KW-0560">Oxidoreductase</keyword>